<dbReference type="PROSITE" id="PS51257">
    <property type="entry name" value="PROKAR_LIPOPROTEIN"/>
    <property type="match status" value="1"/>
</dbReference>
<keyword evidence="1" id="KW-0732">Signal</keyword>
<keyword evidence="9" id="KW-1185">Reference proteome</keyword>
<dbReference type="InterPro" id="IPR011990">
    <property type="entry name" value="TPR-like_helical_dom_sf"/>
</dbReference>
<dbReference type="InterPro" id="IPR007443">
    <property type="entry name" value="LpoA"/>
</dbReference>
<evidence type="ECO:0000256" key="2">
    <source>
        <dbReference type="ARBA" id="ARBA00022960"/>
    </source>
</evidence>
<dbReference type="EMBL" id="JBHLXE010000016">
    <property type="protein sequence ID" value="MFC0178833.1"/>
    <property type="molecule type" value="Genomic_DNA"/>
</dbReference>
<accession>A0ABV6C786</accession>
<reference evidence="8 9" key="1">
    <citation type="submission" date="2024-09" db="EMBL/GenBank/DDBJ databases">
        <authorList>
            <person name="Sun Q."/>
            <person name="Mori K."/>
        </authorList>
    </citation>
    <scope>NUCLEOTIDE SEQUENCE [LARGE SCALE GENOMIC DNA]</scope>
    <source>
        <strain evidence="8 9">CCM 8545</strain>
    </source>
</reference>
<keyword evidence="7" id="KW-0449">Lipoprotein</keyword>
<dbReference type="PANTHER" id="PTHR38038">
    <property type="entry name" value="PENICILLIN-BINDING PROTEIN ACTIVATOR LPOA"/>
    <property type="match status" value="1"/>
</dbReference>
<dbReference type="Proteomes" id="UP001589758">
    <property type="component" value="Unassembled WGS sequence"/>
</dbReference>
<dbReference type="Gene3D" id="3.40.50.2300">
    <property type="match status" value="2"/>
</dbReference>
<dbReference type="CDD" id="cd06339">
    <property type="entry name" value="PBP1_YraM_LppC_lipoprotein-like"/>
    <property type="match status" value="1"/>
</dbReference>
<dbReference type="Pfam" id="PF04348">
    <property type="entry name" value="LppC"/>
    <property type="match status" value="2"/>
</dbReference>
<evidence type="ECO:0000313" key="8">
    <source>
        <dbReference type="EMBL" id="MFC0178833.1"/>
    </source>
</evidence>
<dbReference type="Gene3D" id="1.25.40.10">
    <property type="entry name" value="Tetratricopeptide repeat domain"/>
    <property type="match status" value="1"/>
</dbReference>
<evidence type="ECO:0000256" key="5">
    <source>
        <dbReference type="ARBA" id="ARBA00023139"/>
    </source>
</evidence>
<dbReference type="SUPFAM" id="SSF53822">
    <property type="entry name" value="Periplasmic binding protein-like I"/>
    <property type="match status" value="1"/>
</dbReference>
<keyword evidence="2" id="KW-0133">Cell shape</keyword>
<evidence type="ECO:0000256" key="3">
    <source>
        <dbReference type="ARBA" id="ARBA00022984"/>
    </source>
</evidence>
<dbReference type="InterPro" id="IPR028082">
    <property type="entry name" value="Peripla_BP_I"/>
</dbReference>
<dbReference type="Gene3D" id="1.25.40.650">
    <property type="match status" value="1"/>
</dbReference>
<comment type="caution">
    <text evidence="8">The sequence shown here is derived from an EMBL/GenBank/DDBJ whole genome shotgun (WGS) entry which is preliminary data.</text>
</comment>
<dbReference type="RefSeq" id="WP_385875825.1">
    <property type="nucleotide sequence ID" value="NZ_JBHLXE010000016.1"/>
</dbReference>
<evidence type="ECO:0000256" key="4">
    <source>
        <dbReference type="ARBA" id="ARBA00023136"/>
    </source>
</evidence>
<gene>
    <name evidence="8" type="ORF">ACFFIT_01765</name>
</gene>
<evidence type="ECO:0000256" key="6">
    <source>
        <dbReference type="ARBA" id="ARBA00023237"/>
    </source>
</evidence>
<protein>
    <submittedName>
        <fullName evidence="8">Penicillin-binding protein activator</fullName>
    </submittedName>
</protein>
<keyword evidence="6" id="KW-0998">Cell outer membrane</keyword>
<evidence type="ECO:0000256" key="1">
    <source>
        <dbReference type="ARBA" id="ARBA00022729"/>
    </source>
</evidence>
<proteinExistence type="predicted"/>
<organism evidence="8 9">
    <name type="scientific">Thorsellia kenyensis</name>
    <dbReference type="NCBI Taxonomy" id="1549888"/>
    <lineage>
        <taxon>Bacteria</taxon>
        <taxon>Pseudomonadati</taxon>
        <taxon>Pseudomonadota</taxon>
        <taxon>Gammaproteobacteria</taxon>
        <taxon>Enterobacterales</taxon>
        <taxon>Thorselliaceae</taxon>
        <taxon>Thorsellia</taxon>
    </lineage>
</organism>
<keyword evidence="4" id="KW-0472">Membrane</keyword>
<name>A0ABV6C786_9GAMM</name>
<evidence type="ECO:0000313" key="9">
    <source>
        <dbReference type="Proteomes" id="UP001589758"/>
    </source>
</evidence>
<keyword evidence="5" id="KW-0564">Palmitate</keyword>
<keyword evidence="3" id="KW-0573">Peptidoglycan synthesis</keyword>
<sequence>MLKNHKKTQLCLIIASSLFLASCQTNRQSQLDSPLATSSDYEPLLQQASGSDKNTILIYQAATLIQENNLVGAGKILDAIPTGLGDESYALFSLTRAELYVKEAKINEAKGLISQINTSVLNDNGLYRLAKVQMQVTEQTPSAELLRAFIGLEAVAPSQDKPQLINETWRVVANISPDEIKRFTLSANEFILQGWLELRNIYDTYRYDNNNTALFDVAVDNWKTRNPQHPAVEHFPSQFLSPGQYSASNIATTNYSQNQSNVKVALALPFSGQSQVSSFANAIKLGFETTDIVSSYQATNAETSSILNDLIGDSANTQTIVPSSTPAPIALNASLFDTQAKDINSILVEAEAAGLDTVVGPLLKNQVEQLSSYQGNLKILALNVPETLSSNPNICYFALSPEDEAIDAAERMISDGKSKPLILVPYGNLGDRVAAAFNSRWEQRTGSSAIVRTIHELNDLKVIGANGDALDINGPIRDGGVDSIYVIAEAEKWLYIKPIIDAATAGKNSVGLYASSRSHQNNSGPDFRLEMQGVKFSEIPLLANPQSLSYQTAMTLMQNDYSQVRLLAMGIDANRLAQNFGALQSGNFTMRGDTGLISVAENCEIQRKLTWLEYDKGTIIPARNP</sequence>
<dbReference type="PANTHER" id="PTHR38038:SF1">
    <property type="entry name" value="PENICILLIN-BINDING PROTEIN ACTIVATOR LPOA"/>
    <property type="match status" value="1"/>
</dbReference>
<evidence type="ECO:0000256" key="7">
    <source>
        <dbReference type="ARBA" id="ARBA00023288"/>
    </source>
</evidence>